<dbReference type="InterPro" id="IPR011606">
    <property type="entry name" value="Brnchd-chn_aa_trnsp_permease"/>
</dbReference>
<name>A0A2U1THW0_9MICO</name>
<evidence type="ECO:0000256" key="5">
    <source>
        <dbReference type="ARBA" id="ARBA00022692"/>
    </source>
</evidence>
<keyword evidence="10" id="KW-1185">Reference proteome</keyword>
<dbReference type="OrthoDB" id="5195391at2"/>
<feature type="transmembrane region" description="Helical" evidence="8">
    <location>
        <begin position="190"/>
        <end position="208"/>
    </location>
</feature>
<dbReference type="GO" id="GO:0005886">
    <property type="term" value="C:plasma membrane"/>
    <property type="evidence" value="ECO:0007669"/>
    <property type="project" value="UniProtKB-SubCell"/>
</dbReference>
<feature type="transmembrane region" description="Helical" evidence="8">
    <location>
        <begin position="164"/>
        <end position="183"/>
    </location>
</feature>
<dbReference type="Proteomes" id="UP000244962">
    <property type="component" value="Unassembled WGS sequence"/>
</dbReference>
<dbReference type="KEGG" id="myl:C3E77_09830"/>
<dbReference type="AlphaFoldDB" id="A0A2U1THW0"/>
<feature type="transmembrane region" description="Helical" evidence="8">
    <location>
        <begin position="136"/>
        <end position="158"/>
    </location>
</feature>
<feature type="transmembrane region" description="Helical" evidence="8">
    <location>
        <begin position="214"/>
        <end position="231"/>
    </location>
</feature>
<dbReference type="EMBL" id="QEFB01000001">
    <property type="protein sequence ID" value="PWC08430.1"/>
    <property type="molecule type" value="Genomic_DNA"/>
</dbReference>
<feature type="transmembrane region" description="Helical" evidence="8">
    <location>
        <begin position="63"/>
        <end position="87"/>
    </location>
</feature>
<comment type="similarity">
    <text evidence="2">Belongs to the AzlC family.</text>
</comment>
<keyword evidence="3" id="KW-0813">Transport</keyword>
<evidence type="ECO:0000313" key="10">
    <source>
        <dbReference type="Proteomes" id="UP000244962"/>
    </source>
</evidence>
<evidence type="ECO:0000256" key="6">
    <source>
        <dbReference type="ARBA" id="ARBA00022989"/>
    </source>
</evidence>
<dbReference type="PANTHER" id="PTHR34979:SF1">
    <property type="entry name" value="INNER MEMBRANE PROTEIN YGAZ"/>
    <property type="match status" value="1"/>
</dbReference>
<organism evidence="9 10">
    <name type="scientific">Mycetocola zhujimingii</name>
    <dbReference type="NCBI Taxonomy" id="2079792"/>
    <lineage>
        <taxon>Bacteria</taxon>
        <taxon>Bacillati</taxon>
        <taxon>Actinomycetota</taxon>
        <taxon>Actinomycetes</taxon>
        <taxon>Micrococcales</taxon>
        <taxon>Microbacteriaceae</taxon>
        <taxon>Mycetocola</taxon>
    </lineage>
</organism>
<evidence type="ECO:0000256" key="7">
    <source>
        <dbReference type="ARBA" id="ARBA00023136"/>
    </source>
</evidence>
<comment type="subcellular location">
    <subcellularLocation>
        <location evidence="1">Cell membrane</location>
        <topology evidence="1">Multi-pass membrane protein</topology>
    </subcellularLocation>
</comment>
<sequence length="239" mass="24225">MSRQAPRTPRTPEQLAARQGVAVGVATAAYGVSFGALAVAAGLDIWQACVLSLFMFTGGSQFALVGVLASGGIASAPAAIASAVLLGSRNTAYGMRMKPVVGRGWPRDVAAAWLTIDESVAVALAQKTATASRTGFWVTGLVVYIGWNLTTFAGALIGDLLGDTRAYGLDAAAAAAFLGLLWPRLRRKQALVVAGGAMVVAAVLLPFAPSGVPVIAAALVAVLVGVTNWFGTRDGAAVS</sequence>
<feature type="transmembrane region" description="Helical" evidence="8">
    <location>
        <begin position="21"/>
        <end position="43"/>
    </location>
</feature>
<evidence type="ECO:0000256" key="1">
    <source>
        <dbReference type="ARBA" id="ARBA00004651"/>
    </source>
</evidence>
<gene>
    <name evidence="9" type="ORF">DF223_03650</name>
</gene>
<proteinExistence type="inferred from homology"/>
<keyword evidence="5 8" id="KW-0812">Transmembrane</keyword>
<evidence type="ECO:0000256" key="2">
    <source>
        <dbReference type="ARBA" id="ARBA00010735"/>
    </source>
</evidence>
<evidence type="ECO:0000256" key="3">
    <source>
        <dbReference type="ARBA" id="ARBA00022448"/>
    </source>
</evidence>
<evidence type="ECO:0000256" key="4">
    <source>
        <dbReference type="ARBA" id="ARBA00022475"/>
    </source>
</evidence>
<accession>A0A2U1THW0</accession>
<keyword evidence="4" id="KW-1003">Cell membrane</keyword>
<dbReference type="RefSeq" id="WP_108391466.1">
    <property type="nucleotide sequence ID" value="NZ_CP026949.1"/>
</dbReference>
<dbReference type="Pfam" id="PF03591">
    <property type="entry name" value="AzlC"/>
    <property type="match status" value="1"/>
</dbReference>
<evidence type="ECO:0000256" key="8">
    <source>
        <dbReference type="SAM" id="Phobius"/>
    </source>
</evidence>
<keyword evidence="7 8" id="KW-0472">Membrane</keyword>
<reference evidence="10" key="1">
    <citation type="submission" date="2018-04" db="EMBL/GenBank/DDBJ databases">
        <authorList>
            <person name="Liu S."/>
            <person name="Wang Z."/>
            <person name="Li J."/>
        </authorList>
    </citation>
    <scope>NUCLEOTIDE SEQUENCE [LARGE SCALE GENOMIC DNA]</scope>
    <source>
        <strain evidence="10">622</strain>
    </source>
</reference>
<evidence type="ECO:0000313" key="9">
    <source>
        <dbReference type="EMBL" id="PWC08430.1"/>
    </source>
</evidence>
<protein>
    <submittedName>
        <fullName evidence="9">Branched-chain amino acid ABC transporter permease</fullName>
    </submittedName>
</protein>
<dbReference type="GO" id="GO:1903785">
    <property type="term" value="P:L-valine transmembrane transport"/>
    <property type="evidence" value="ECO:0007669"/>
    <property type="project" value="TreeGrafter"/>
</dbReference>
<comment type="caution">
    <text evidence="9">The sequence shown here is derived from an EMBL/GenBank/DDBJ whole genome shotgun (WGS) entry which is preliminary data.</text>
</comment>
<keyword evidence="6 8" id="KW-1133">Transmembrane helix</keyword>
<dbReference type="PANTHER" id="PTHR34979">
    <property type="entry name" value="INNER MEMBRANE PROTEIN YGAZ"/>
    <property type="match status" value="1"/>
</dbReference>